<evidence type="ECO:0000313" key="4">
    <source>
        <dbReference type="Proteomes" id="UP000619376"/>
    </source>
</evidence>
<dbReference type="EMBL" id="BNAJ01000001">
    <property type="protein sequence ID" value="GHF32600.1"/>
    <property type="molecule type" value="Genomic_DNA"/>
</dbReference>
<organism evidence="2 3">
    <name type="scientific">Deinococcus metalli</name>
    <dbReference type="NCBI Taxonomy" id="1141878"/>
    <lineage>
        <taxon>Bacteria</taxon>
        <taxon>Thermotogati</taxon>
        <taxon>Deinococcota</taxon>
        <taxon>Deinococci</taxon>
        <taxon>Deinococcales</taxon>
        <taxon>Deinococcaceae</taxon>
        <taxon>Deinococcus</taxon>
    </lineage>
</organism>
<reference evidence="2 3" key="3">
    <citation type="submission" date="2020-08" db="EMBL/GenBank/DDBJ databases">
        <title>Genomic Encyclopedia of Type Strains, Phase IV (KMG-IV): sequencing the most valuable type-strain genomes for metagenomic binning, comparative biology and taxonomic classification.</title>
        <authorList>
            <person name="Goeker M."/>
        </authorList>
    </citation>
    <scope>NUCLEOTIDE SEQUENCE [LARGE SCALE GENOMIC DNA]</scope>
    <source>
        <strain evidence="2 3">DSM 27521</strain>
    </source>
</reference>
<proteinExistence type="predicted"/>
<dbReference type="EMBL" id="JACHFK010000001">
    <property type="protein sequence ID" value="MBB5374937.1"/>
    <property type="molecule type" value="Genomic_DNA"/>
</dbReference>
<reference evidence="1" key="1">
    <citation type="journal article" date="2014" name="Int. J. Syst. Evol. Microbiol.">
        <title>Complete genome of a new Firmicutes species belonging to the dominant human colonic microbiota ('Ruminococcus bicirculans') reveals two chromosomes and a selective capacity to utilize plant glucans.</title>
        <authorList>
            <consortium name="NISC Comparative Sequencing Program"/>
            <person name="Wegmann U."/>
            <person name="Louis P."/>
            <person name="Goesmann A."/>
            <person name="Henrissat B."/>
            <person name="Duncan S.H."/>
            <person name="Flint H.J."/>
        </authorList>
    </citation>
    <scope>NUCLEOTIDE SEQUENCE</scope>
    <source>
        <strain evidence="1">CGMCC 1.18437</strain>
    </source>
</reference>
<evidence type="ECO:0000313" key="1">
    <source>
        <dbReference type="EMBL" id="GHF32600.1"/>
    </source>
</evidence>
<keyword evidence="4" id="KW-1185">Reference proteome</keyword>
<dbReference type="RefSeq" id="WP_184109192.1">
    <property type="nucleotide sequence ID" value="NZ_BNAJ01000001.1"/>
</dbReference>
<evidence type="ECO:0000313" key="3">
    <source>
        <dbReference type="Proteomes" id="UP000539473"/>
    </source>
</evidence>
<evidence type="ECO:0000313" key="2">
    <source>
        <dbReference type="EMBL" id="MBB5374937.1"/>
    </source>
</evidence>
<gene>
    <name evidence="1" type="ORF">GCM10017781_06620</name>
    <name evidence="2" type="ORF">HNQ07_000381</name>
</gene>
<comment type="caution">
    <text evidence="2">The sequence shown here is derived from an EMBL/GenBank/DDBJ whole genome shotgun (WGS) entry which is preliminary data.</text>
</comment>
<reference evidence="4" key="2">
    <citation type="journal article" date="2019" name="Int. J. Syst. Evol. Microbiol.">
        <title>The Global Catalogue of Microorganisms (GCM) 10K type strain sequencing project: providing services to taxonomists for standard genome sequencing and annotation.</title>
        <authorList>
            <consortium name="The Broad Institute Genomics Platform"/>
            <consortium name="The Broad Institute Genome Sequencing Center for Infectious Disease"/>
            <person name="Wu L."/>
            <person name="Ma J."/>
        </authorList>
    </citation>
    <scope>NUCLEOTIDE SEQUENCE [LARGE SCALE GENOMIC DNA]</scope>
    <source>
        <strain evidence="4">CGMCC 1.18437</strain>
    </source>
</reference>
<dbReference type="Proteomes" id="UP000619376">
    <property type="component" value="Unassembled WGS sequence"/>
</dbReference>
<dbReference type="AlphaFoldDB" id="A0A7W8KAZ2"/>
<sequence>MLHEPGRDSVIDATWPLATRAAELPTNEWSHDTQIACTPLERWALETDEDVAAFEDARLRER</sequence>
<dbReference type="Proteomes" id="UP000539473">
    <property type="component" value="Unassembled WGS sequence"/>
</dbReference>
<protein>
    <submittedName>
        <fullName evidence="2">Precorrin-6x reductase</fullName>
    </submittedName>
</protein>
<reference evidence="1" key="4">
    <citation type="submission" date="2024-05" db="EMBL/GenBank/DDBJ databases">
        <authorList>
            <person name="Sun Q."/>
            <person name="Zhou Y."/>
        </authorList>
    </citation>
    <scope>NUCLEOTIDE SEQUENCE</scope>
    <source>
        <strain evidence="1">CGMCC 1.18437</strain>
    </source>
</reference>
<accession>A0A7W8KAZ2</accession>
<name>A0A7W8KAZ2_9DEIO</name>